<feature type="region of interest" description="Disordered" evidence="1">
    <location>
        <begin position="1"/>
        <end position="27"/>
    </location>
</feature>
<dbReference type="EMBL" id="BARV01031073">
    <property type="protein sequence ID" value="GAI33866.1"/>
    <property type="molecule type" value="Genomic_DNA"/>
</dbReference>
<gene>
    <name evidence="2" type="ORF">S06H3_49229</name>
</gene>
<evidence type="ECO:0000313" key="2">
    <source>
        <dbReference type="EMBL" id="GAI33866.1"/>
    </source>
</evidence>
<proteinExistence type="predicted"/>
<reference evidence="2" key="1">
    <citation type="journal article" date="2014" name="Front. Microbiol.">
        <title>High frequency of phylogenetically diverse reductive dehalogenase-homologous genes in deep subseafloor sedimentary metagenomes.</title>
        <authorList>
            <person name="Kawai M."/>
            <person name="Futagami T."/>
            <person name="Toyoda A."/>
            <person name="Takaki Y."/>
            <person name="Nishi S."/>
            <person name="Hori S."/>
            <person name="Arai W."/>
            <person name="Tsubouchi T."/>
            <person name="Morono Y."/>
            <person name="Uchiyama I."/>
            <person name="Ito T."/>
            <person name="Fujiyama A."/>
            <person name="Inagaki F."/>
            <person name="Takami H."/>
        </authorList>
    </citation>
    <scope>NUCLEOTIDE SEQUENCE</scope>
    <source>
        <strain evidence="2">Expedition CK06-06</strain>
    </source>
</reference>
<evidence type="ECO:0000256" key="1">
    <source>
        <dbReference type="SAM" id="MobiDB-lite"/>
    </source>
</evidence>
<accession>X1NUH6</accession>
<dbReference type="AlphaFoldDB" id="X1NUH6"/>
<protein>
    <submittedName>
        <fullName evidence="2">Uncharacterized protein</fullName>
    </submittedName>
</protein>
<sequence>MAWVTPTGDDGTWANPERAHDDDEETCAQKTTGADAWSTWIQLTHLALNCDKVRFYA</sequence>
<name>X1NUH6_9ZZZZ</name>
<feature type="non-terminal residue" evidence="2">
    <location>
        <position position="57"/>
    </location>
</feature>
<organism evidence="2">
    <name type="scientific">marine sediment metagenome</name>
    <dbReference type="NCBI Taxonomy" id="412755"/>
    <lineage>
        <taxon>unclassified sequences</taxon>
        <taxon>metagenomes</taxon>
        <taxon>ecological metagenomes</taxon>
    </lineage>
</organism>
<comment type="caution">
    <text evidence="2">The sequence shown here is derived from an EMBL/GenBank/DDBJ whole genome shotgun (WGS) entry which is preliminary data.</text>
</comment>